<sequence length="174" mass="19669">MEETEQQDLFPADITFCEHYKPLLVEEIALVEHPVHVHNGKCSVIGILDCTANKLGSLSIPDLPTDMQLPDGACSVELCFNQYCGIIPRGKHVEVTGILKLRNTATEISTNSGCLRSILLSEDVQVLKQKYEEMCPMYKPFIEVDHIRTVGQARELISCNLRMRRLNLLHLIEH</sequence>
<accession>A0A182WLY1</accession>
<evidence type="ECO:0000313" key="2">
    <source>
        <dbReference type="Proteomes" id="UP000075920"/>
    </source>
</evidence>
<dbReference type="AlphaFoldDB" id="A0A182WLY1"/>
<dbReference type="EnsemblMetazoa" id="AMIN011410-RA">
    <property type="protein sequence ID" value="AMIN011410-PA"/>
    <property type="gene ID" value="AMIN011410"/>
</dbReference>
<evidence type="ECO:0000313" key="1">
    <source>
        <dbReference type="EnsemblMetazoa" id="AMIN011410-PA"/>
    </source>
</evidence>
<proteinExistence type="predicted"/>
<reference evidence="1" key="2">
    <citation type="submission" date="2020-05" db="UniProtKB">
        <authorList>
            <consortium name="EnsemblMetazoa"/>
        </authorList>
    </citation>
    <scope>IDENTIFICATION</scope>
    <source>
        <strain evidence="1">MINIMUS1</strain>
    </source>
</reference>
<name>A0A182WLY1_9DIPT</name>
<dbReference type="VEuPathDB" id="VectorBase:AMIN011410"/>
<keyword evidence="2" id="KW-1185">Reference proteome</keyword>
<protein>
    <submittedName>
        <fullName evidence="1">Uncharacterized protein</fullName>
    </submittedName>
</protein>
<dbReference type="STRING" id="112268.A0A182WLY1"/>
<organism evidence="1 2">
    <name type="scientific">Anopheles minimus</name>
    <dbReference type="NCBI Taxonomy" id="112268"/>
    <lineage>
        <taxon>Eukaryota</taxon>
        <taxon>Metazoa</taxon>
        <taxon>Ecdysozoa</taxon>
        <taxon>Arthropoda</taxon>
        <taxon>Hexapoda</taxon>
        <taxon>Insecta</taxon>
        <taxon>Pterygota</taxon>
        <taxon>Neoptera</taxon>
        <taxon>Endopterygota</taxon>
        <taxon>Diptera</taxon>
        <taxon>Nematocera</taxon>
        <taxon>Culicoidea</taxon>
        <taxon>Culicidae</taxon>
        <taxon>Anophelinae</taxon>
        <taxon>Anopheles</taxon>
    </lineage>
</organism>
<reference evidence="2" key="1">
    <citation type="submission" date="2013-03" db="EMBL/GenBank/DDBJ databases">
        <title>The Genome Sequence of Anopheles minimus MINIMUS1.</title>
        <authorList>
            <consortium name="The Broad Institute Genomics Platform"/>
            <person name="Neafsey D.E."/>
            <person name="Walton C."/>
            <person name="Walker B."/>
            <person name="Young S.K."/>
            <person name="Zeng Q."/>
            <person name="Gargeya S."/>
            <person name="Fitzgerald M."/>
            <person name="Haas B."/>
            <person name="Abouelleil A."/>
            <person name="Allen A.W."/>
            <person name="Alvarado L."/>
            <person name="Arachchi H.M."/>
            <person name="Berlin A.M."/>
            <person name="Chapman S.B."/>
            <person name="Gainer-Dewar J."/>
            <person name="Goldberg J."/>
            <person name="Griggs A."/>
            <person name="Gujja S."/>
            <person name="Hansen M."/>
            <person name="Howarth C."/>
            <person name="Imamovic A."/>
            <person name="Ireland A."/>
            <person name="Larimer J."/>
            <person name="McCowan C."/>
            <person name="Murphy C."/>
            <person name="Pearson M."/>
            <person name="Poon T.W."/>
            <person name="Priest M."/>
            <person name="Roberts A."/>
            <person name="Saif S."/>
            <person name="Shea T."/>
            <person name="Sisk P."/>
            <person name="Sykes S."/>
            <person name="Wortman J."/>
            <person name="Nusbaum C."/>
            <person name="Birren B."/>
        </authorList>
    </citation>
    <scope>NUCLEOTIDE SEQUENCE [LARGE SCALE GENOMIC DNA]</scope>
    <source>
        <strain evidence="2">MINIMUS1</strain>
    </source>
</reference>
<dbReference type="Proteomes" id="UP000075920">
    <property type="component" value="Unassembled WGS sequence"/>
</dbReference>